<name>A0A0F9VUK0_9ZZZZ</name>
<dbReference type="EMBL" id="LAZR01000026">
    <property type="protein sequence ID" value="KKO03618.1"/>
    <property type="molecule type" value="Genomic_DNA"/>
</dbReference>
<evidence type="ECO:0000313" key="1">
    <source>
        <dbReference type="EMBL" id="KKO03618.1"/>
    </source>
</evidence>
<dbReference type="SUPFAM" id="SSF51445">
    <property type="entry name" value="(Trans)glycosidases"/>
    <property type="match status" value="1"/>
</dbReference>
<gene>
    <name evidence="1" type="ORF">LCGC14_0095450</name>
</gene>
<proteinExistence type="predicted"/>
<dbReference type="AlphaFoldDB" id="A0A0F9VUK0"/>
<comment type="caution">
    <text evidence="1">The sequence shown here is derived from an EMBL/GenBank/DDBJ whole genome shotgun (WGS) entry which is preliminary data.</text>
</comment>
<accession>A0A0F9VUK0</accession>
<sequence>MNTYEQMIERRVFPISFFNYSKYRTPGGVPAAVSDWVDCGINLPQLPNFVVERNDKADVLALLDACAEAGIQAIVLDTRCHYPAYKTKGEEGFRQGMAEAIADWGSHPATFGLEAGDEASRDNIWPAYRTAAIHREMAPELTHFMSFGGYSPHGAEWMGLRSYRRYLDDFCEHANPRFIHMNNGGCTVIGPEDPIDNYFRATKMVADAAQRNGTRFWVTLLCAGHFNSATPTEDQLRWQVNTAAACGAQGIGWFLFYMQAPHANYTTIPIDEHWERTQQYTRLSRVNRTFQKMHGATFTQLTFQKTCHIGHAYGGYAPTLDSELVKHVDADFPTIISEFKDPTGRDYVAIVNNTHATNGQARITWHGQPTIHRVGWQSVEDLDKMFIDSSNPDKRIVRSAPWLAPGQLELYRVEAGEMTKAQ</sequence>
<reference evidence="1" key="1">
    <citation type="journal article" date="2015" name="Nature">
        <title>Complex archaea that bridge the gap between prokaryotes and eukaryotes.</title>
        <authorList>
            <person name="Spang A."/>
            <person name="Saw J.H."/>
            <person name="Jorgensen S.L."/>
            <person name="Zaremba-Niedzwiedzka K."/>
            <person name="Martijn J."/>
            <person name="Lind A.E."/>
            <person name="van Eijk R."/>
            <person name="Schleper C."/>
            <person name="Guy L."/>
            <person name="Ettema T.J."/>
        </authorList>
    </citation>
    <scope>NUCLEOTIDE SEQUENCE</scope>
</reference>
<dbReference type="InterPro" id="IPR017853">
    <property type="entry name" value="GH"/>
</dbReference>
<protein>
    <submittedName>
        <fullName evidence="1">Uncharacterized protein</fullName>
    </submittedName>
</protein>
<dbReference type="Gene3D" id="3.20.20.80">
    <property type="entry name" value="Glycosidases"/>
    <property type="match status" value="1"/>
</dbReference>
<organism evidence="1">
    <name type="scientific">marine sediment metagenome</name>
    <dbReference type="NCBI Taxonomy" id="412755"/>
    <lineage>
        <taxon>unclassified sequences</taxon>
        <taxon>metagenomes</taxon>
        <taxon>ecological metagenomes</taxon>
    </lineage>
</organism>